<keyword evidence="2" id="KW-0378">Hydrolase</keyword>
<organism evidence="2 3">
    <name type="scientific">Microbacterium bandirmense</name>
    <dbReference type="NCBI Taxonomy" id="3122050"/>
    <lineage>
        <taxon>Bacteria</taxon>
        <taxon>Bacillati</taxon>
        <taxon>Actinomycetota</taxon>
        <taxon>Actinomycetes</taxon>
        <taxon>Micrococcales</taxon>
        <taxon>Microbacteriaceae</taxon>
        <taxon>Microbacterium</taxon>
    </lineage>
</organism>
<reference evidence="2 3" key="1">
    <citation type="submission" date="2024-02" db="EMBL/GenBank/DDBJ databases">
        <authorList>
            <person name="Saticioglu I.B."/>
        </authorList>
    </citation>
    <scope>NUCLEOTIDE SEQUENCE [LARGE SCALE GENOMIC DNA]</scope>
    <source>
        <strain evidence="2 3">Mu-80</strain>
    </source>
</reference>
<accession>A0ABU8L9Q5</accession>
<dbReference type="EMBL" id="JBBDGM010000005">
    <property type="protein sequence ID" value="MEJ1088049.1"/>
    <property type="molecule type" value="Genomic_DNA"/>
</dbReference>
<feature type="domain" description="Fumarylacetoacetase-like C-terminal" evidence="1">
    <location>
        <begin position="120"/>
        <end position="331"/>
    </location>
</feature>
<dbReference type="PANTHER" id="PTHR43211">
    <property type="entry name" value="FUMARYLACETOACETATE HYDROLASE"/>
    <property type="match status" value="1"/>
</dbReference>
<dbReference type="Gene3D" id="3.90.850.10">
    <property type="entry name" value="Fumarylacetoacetase-like, C-terminal domain"/>
    <property type="match status" value="1"/>
</dbReference>
<dbReference type="RefSeq" id="WP_337331718.1">
    <property type="nucleotide sequence ID" value="NZ_JBBDGM010000005.1"/>
</dbReference>
<gene>
    <name evidence="2" type="ORF">WDU99_06940</name>
</gene>
<dbReference type="InterPro" id="IPR011234">
    <property type="entry name" value="Fumarylacetoacetase-like_C"/>
</dbReference>
<keyword evidence="3" id="KW-1185">Reference proteome</keyword>
<dbReference type="GO" id="GO:0016787">
    <property type="term" value="F:hydrolase activity"/>
    <property type="evidence" value="ECO:0007669"/>
    <property type="project" value="UniProtKB-KW"/>
</dbReference>
<name>A0ABU8L9Q5_9MICO</name>
<proteinExistence type="predicted"/>
<evidence type="ECO:0000259" key="1">
    <source>
        <dbReference type="Pfam" id="PF01557"/>
    </source>
</evidence>
<dbReference type="SUPFAM" id="SSF56529">
    <property type="entry name" value="FAH"/>
    <property type="match status" value="1"/>
</dbReference>
<evidence type="ECO:0000313" key="3">
    <source>
        <dbReference type="Proteomes" id="UP001371224"/>
    </source>
</evidence>
<evidence type="ECO:0000313" key="2">
    <source>
        <dbReference type="EMBL" id="MEJ1088049.1"/>
    </source>
</evidence>
<dbReference type="InterPro" id="IPR036663">
    <property type="entry name" value="Fumarylacetoacetase_C_sf"/>
</dbReference>
<dbReference type="Proteomes" id="UP001371224">
    <property type="component" value="Unassembled WGS sequence"/>
</dbReference>
<comment type="caution">
    <text evidence="2">The sequence shown here is derived from an EMBL/GenBank/DDBJ whole genome shotgun (WGS) entry which is preliminary data.</text>
</comment>
<dbReference type="Pfam" id="PF01557">
    <property type="entry name" value="FAA_hydrolase"/>
    <property type="match status" value="1"/>
</dbReference>
<dbReference type="PANTHER" id="PTHR43211:SF1">
    <property type="entry name" value="BLL6422 PROTEIN"/>
    <property type="match status" value="1"/>
</dbReference>
<sequence length="344" mass="37224">MKLLQFATSSHLGRHQHLGALVDGTADGGTVVDLTAAARVLLAREHVSVAGIDALIPALAPSTMLAFIEGGERTRGLAERALDEVLTVGDERDPQGAQVRYAASDIEILPAITQPPMLRDFMAFEKHLLNVFPKLGREIPDEWYRRPVYYKGNTASIGAHNQDVEFPAYTEQLDMEFEFAAILGRDGTDIAEGRALDHIFGYTVYNDLSARAIQTQEMTVGLGPAKGKDFHHGHVLGPVVVTADDVPDPYALAMTGTVNGEIWTDTSSSDMTWRFEQMISYASMAEPLRAGEVFGSGTAGDGSGAELGRWLEPGDVMEFTVEGIGTLRNRVIANRERGGQHGTA</sequence>
<protein>
    <submittedName>
        <fullName evidence="2">Fumarylacetoacetate hydrolase family protein</fullName>
    </submittedName>
</protein>